<dbReference type="InterPro" id="IPR055342">
    <property type="entry name" value="MreC_beta-barrel_core"/>
</dbReference>
<feature type="domain" description="Rod shape-determining protein MreC beta-barrel core" evidence="8">
    <location>
        <begin position="128"/>
        <end position="277"/>
    </location>
</feature>
<dbReference type="InterPro" id="IPR042177">
    <property type="entry name" value="Cell/Rod_1"/>
</dbReference>
<evidence type="ECO:0000313" key="10">
    <source>
        <dbReference type="Proteomes" id="UP000779049"/>
    </source>
</evidence>
<evidence type="ECO:0000256" key="2">
    <source>
        <dbReference type="ARBA" id="ARBA00013855"/>
    </source>
</evidence>
<reference evidence="9 10" key="1">
    <citation type="journal article" date="2020" name="New Microbes New Infect">
        <title>Sellimonas caecigallum sp. nov., description and genome sequence of a new member of the Sellimonas genus isolated from the cecum of feral chicken.</title>
        <authorList>
            <person name="Wongkuna S."/>
            <person name="Ghimire S."/>
            <person name="Antony L."/>
            <person name="Chankhamhaengdecha S."/>
            <person name="Janvilisri T."/>
            <person name="Scaria J."/>
        </authorList>
    </citation>
    <scope>NUCLEOTIDE SEQUENCE [LARGE SCALE GENOMIC DNA]</scope>
    <source>
        <strain evidence="9 10">SW451</strain>
    </source>
</reference>
<evidence type="ECO:0000256" key="1">
    <source>
        <dbReference type="ARBA" id="ARBA00009369"/>
    </source>
</evidence>
<keyword evidence="6" id="KW-0175">Coiled coil</keyword>
<dbReference type="InterPro" id="IPR042175">
    <property type="entry name" value="Cell/Rod_MreC_2"/>
</dbReference>
<dbReference type="RefSeq" id="WP_087200442.1">
    <property type="nucleotide sequence ID" value="NZ_CP173660.1"/>
</dbReference>
<comment type="similarity">
    <text evidence="1 5">Belongs to the MreC family.</text>
</comment>
<keyword evidence="7" id="KW-0472">Membrane</keyword>
<keyword evidence="10" id="KW-1185">Reference proteome</keyword>
<evidence type="ECO:0000256" key="7">
    <source>
        <dbReference type="SAM" id="Phobius"/>
    </source>
</evidence>
<keyword evidence="7" id="KW-0812">Transmembrane</keyword>
<evidence type="ECO:0000259" key="8">
    <source>
        <dbReference type="Pfam" id="PF04085"/>
    </source>
</evidence>
<comment type="caution">
    <text evidence="9">The sequence shown here is derived from an EMBL/GenBank/DDBJ whole genome shotgun (WGS) entry which is preliminary data.</text>
</comment>
<keyword evidence="3 5" id="KW-0133">Cell shape</keyword>
<dbReference type="NCBIfam" id="TIGR00219">
    <property type="entry name" value="mreC"/>
    <property type="match status" value="1"/>
</dbReference>
<evidence type="ECO:0000256" key="6">
    <source>
        <dbReference type="SAM" id="Coils"/>
    </source>
</evidence>
<gene>
    <name evidence="9" type="primary">mreC</name>
    <name evidence="9" type="ORF">FLB61_10300</name>
</gene>
<sequence length="291" mass="32487">MKTNKPNKQKKFESKYWLLAIAVICVVCMGASFFADIKSGPLRVIADYTVIPMQKGINMIGTWIGDVGENFATLKEVQKENEKLKEQNETLKMENSQLQQKSVELDRFYELYKMDQNTSDYPKVGARVIANNGSNWFTSFIIDKGSEDGIREDMNVLSGSGLVGIVTEVRKHSSTVRSIIDEVNVSAMVMTTFDQCIVSGDLKLINDGVIKFEQLPNNDNEVAVGEQIVTSNISSKYLQGLLIGYVSDVKVDSNNLTRSGYIIPAVDFKKLQEVMVITTTKQDLIDNGNQQ</sequence>
<name>A0ABS7L8P6_9FIRM</name>
<dbReference type="PANTHER" id="PTHR34138:SF1">
    <property type="entry name" value="CELL SHAPE-DETERMINING PROTEIN MREC"/>
    <property type="match status" value="1"/>
</dbReference>
<evidence type="ECO:0000313" key="9">
    <source>
        <dbReference type="EMBL" id="MBY0759471.1"/>
    </source>
</evidence>
<evidence type="ECO:0000256" key="4">
    <source>
        <dbReference type="ARBA" id="ARBA00032089"/>
    </source>
</evidence>
<feature type="transmembrane region" description="Helical" evidence="7">
    <location>
        <begin position="16"/>
        <end position="35"/>
    </location>
</feature>
<evidence type="ECO:0000256" key="3">
    <source>
        <dbReference type="ARBA" id="ARBA00022960"/>
    </source>
</evidence>
<proteinExistence type="inferred from homology"/>
<dbReference type="EMBL" id="VIRV01000016">
    <property type="protein sequence ID" value="MBY0759471.1"/>
    <property type="molecule type" value="Genomic_DNA"/>
</dbReference>
<keyword evidence="7" id="KW-1133">Transmembrane helix</keyword>
<dbReference type="PANTHER" id="PTHR34138">
    <property type="entry name" value="CELL SHAPE-DETERMINING PROTEIN MREC"/>
    <property type="match status" value="1"/>
</dbReference>
<evidence type="ECO:0000256" key="5">
    <source>
        <dbReference type="PIRNR" id="PIRNR038471"/>
    </source>
</evidence>
<protein>
    <recommendedName>
        <fullName evidence="2 5">Cell shape-determining protein MreC</fullName>
    </recommendedName>
    <alternativeName>
        <fullName evidence="4 5">Cell shape protein MreC</fullName>
    </alternativeName>
</protein>
<dbReference type="Gene3D" id="2.40.10.340">
    <property type="entry name" value="Rod shape-determining protein MreC, domain 1"/>
    <property type="match status" value="1"/>
</dbReference>
<accession>A0ABS7L8P6</accession>
<comment type="function">
    <text evidence="5">Involved in formation and maintenance of cell shape.</text>
</comment>
<dbReference type="Gene3D" id="2.40.10.350">
    <property type="entry name" value="Rod shape-determining protein MreC, domain 2"/>
    <property type="match status" value="1"/>
</dbReference>
<feature type="coiled-coil region" evidence="6">
    <location>
        <begin position="67"/>
        <end position="104"/>
    </location>
</feature>
<dbReference type="Proteomes" id="UP000779049">
    <property type="component" value="Unassembled WGS sequence"/>
</dbReference>
<dbReference type="PIRSF" id="PIRSF038471">
    <property type="entry name" value="MreC"/>
    <property type="match status" value="1"/>
</dbReference>
<dbReference type="Pfam" id="PF04085">
    <property type="entry name" value="MreC"/>
    <property type="match status" value="1"/>
</dbReference>
<organism evidence="9 10">
    <name type="scientific">Sellimonas caecigallum</name>
    <dbReference type="NCBI Taxonomy" id="2592333"/>
    <lineage>
        <taxon>Bacteria</taxon>
        <taxon>Bacillati</taxon>
        <taxon>Bacillota</taxon>
        <taxon>Clostridia</taxon>
        <taxon>Lachnospirales</taxon>
        <taxon>Lachnospiraceae</taxon>
        <taxon>Sellimonas</taxon>
    </lineage>
</organism>
<dbReference type="InterPro" id="IPR007221">
    <property type="entry name" value="MreC"/>
</dbReference>